<keyword evidence="4" id="KW-1185">Reference proteome</keyword>
<dbReference type="EMBL" id="JH687399">
    <property type="protein sequence ID" value="EIM80077.1"/>
    <property type="molecule type" value="Genomic_DNA"/>
</dbReference>
<keyword evidence="1" id="KW-1133">Transmembrane helix</keyword>
<organism evidence="3 4">
    <name type="scientific">Stereum hirsutum (strain FP-91666)</name>
    <name type="common">White-rot fungus</name>
    <dbReference type="NCBI Taxonomy" id="721885"/>
    <lineage>
        <taxon>Eukaryota</taxon>
        <taxon>Fungi</taxon>
        <taxon>Dikarya</taxon>
        <taxon>Basidiomycota</taxon>
        <taxon>Agaricomycotina</taxon>
        <taxon>Agaricomycetes</taxon>
        <taxon>Russulales</taxon>
        <taxon>Stereaceae</taxon>
        <taxon>Stereum</taxon>
    </lineage>
</organism>
<dbReference type="OMA" id="WDGPFGQ"/>
<feature type="transmembrane region" description="Helical" evidence="1">
    <location>
        <begin position="151"/>
        <end position="169"/>
    </location>
</feature>
<evidence type="ECO:0008006" key="5">
    <source>
        <dbReference type="Google" id="ProtNLM"/>
    </source>
</evidence>
<feature type="signal peptide" evidence="2">
    <location>
        <begin position="1"/>
        <end position="19"/>
    </location>
</feature>
<dbReference type="AlphaFoldDB" id="R7S0K5"/>
<dbReference type="KEGG" id="shs:STEHIDRAFT_87597"/>
<evidence type="ECO:0000313" key="4">
    <source>
        <dbReference type="Proteomes" id="UP000053927"/>
    </source>
</evidence>
<accession>R7S0K5</accession>
<name>R7S0K5_STEHR</name>
<keyword evidence="2" id="KW-0732">Signal</keyword>
<dbReference type="OrthoDB" id="2953532at2759"/>
<dbReference type="RefSeq" id="XP_007310697.1">
    <property type="nucleotide sequence ID" value="XM_007310635.1"/>
</dbReference>
<keyword evidence="1" id="KW-0472">Membrane</keyword>
<gene>
    <name evidence="3" type="ORF">STEHIDRAFT_87597</name>
</gene>
<protein>
    <recommendedName>
        <fullName evidence="5">Extracellular membrane protein CFEM domain-containing protein</fullName>
    </recommendedName>
</protein>
<dbReference type="eggNOG" id="ENOG502SRWA">
    <property type="taxonomic scope" value="Eukaryota"/>
</dbReference>
<evidence type="ECO:0000256" key="1">
    <source>
        <dbReference type="SAM" id="Phobius"/>
    </source>
</evidence>
<keyword evidence="1" id="KW-0812">Transmembrane</keyword>
<dbReference type="Proteomes" id="UP000053927">
    <property type="component" value="Unassembled WGS sequence"/>
</dbReference>
<evidence type="ECO:0000256" key="2">
    <source>
        <dbReference type="SAM" id="SignalP"/>
    </source>
</evidence>
<dbReference type="GeneID" id="18807514"/>
<feature type="chain" id="PRO_5004443712" description="Extracellular membrane protein CFEM domain-containing protein" evidence="2">
    <location>
        <begin position="20"/>
        <end position="172"/>
    </location>
</feature>
<sequence>MRTTFVFACFLALAGRALAELNIVMGGTLGNITTAEFLTFNDSTTLTSDCQTDCSPGLTDIANCAGDDACLCSNATIAAVTACQQCYFNDLITQNIKMPDPRAGSAVALTAYAAACLASSANVTVPATSVALTLPANWDGPVSLTLNTGQTVVAVIAGTILGGGALMLLSNL</sequence>
<proteinExistence type="predicted"/>
<reference evidence="4" key="1">
    <citation type="journal article" date="2012" name="Science">
        <title>The Paleozoic origin of enzymatic lignin decomposition reconstructed from 31 fungal genomes.</title>
        <authorList>
            <person name="Floudas D."/>
            <person name="Binder M."/>
            <person name="Riley R."/>
            <person name="Barry K."/>
            <person name="Blanchette R.A."/>
            <person name="Henrissat B."/>
            <person name="Martinez A.T."/>
            <person name="Otillar R."/>
            <person name="Spatafora J.W."/>
            <person name="Yadav J.S."/>
            <person name="Aerts A."/>
            <person name="Benoit I."/>
            <person name="Boyd A."/>
            <person name="Carlson A."/>
            <person name="Copeland A."/>
            <person name="Coutinho P.M."/>
            <person name="de Vries R.P."/>
            <person name="Ferreira P."/>
            <person name="Findley K."/>
            <person name="Foster B."/>
            <person name="Gaskell J."/>
            <person name="Glotzer D."/>
            <person name="Gorecki P."/>
            <person name="Heitman J."/>
            <person name="Hesse C."/>
            <person name="Hori C."/>
            <person name="Igarashi K."/>
            <person name="Jurgens J.A."/>
            <person name="Kallen N."/>
            <person name="Kersten P."/>
            <person name="Kohler A."/>
            <person name="Kuees U."/>
            <person name="Kumar T.K.A."/>
            <person name="Kuo A."/>
            <person name="LaButti K."/>
            <person name="Larrondo L.F."/>
            <person name="Lindquist E."/>
            <person name="Ling A."/>
            <person name="Lombard V."/>
            <person name="Lucas S."/>
            <person name="Lundell T."/>
            <person name="Martin R."/>
            <person name="McLaughlin D.J."/>
            <person name="Morgenstern I."/>
            <person name="Morin E."/>
            <person name="Murat C."/>
            <person name="Nagy L.G."/>
            <person name="Nolan M."/>
            <person name="Ohm R.A."/>
            <person name="Patyshakuliyeva A."/>
            <person name="Rokas A."/>
            <person name="Ruiz-Duenas F.J."/>
            <person name="Sabat G."/>
            <person name="Salamov A."/>
            <person name="Samejima M."/>
            <person name="Schmutz J."/>
            <person name="Slot J.C."/>
            <person name="St John F."/>
            <person name="Stenlid J."/>
            <person name="Sun H."/>
            <person name="Sun S."/>
            <person name="Syed K."/>
            <person name="Tsang A."/>
            <person name="Wiebenga A."/>
            <person name="Young D."/>
            <person name="Pisabarro A."/>
            <person name="Eastwood D.C."/>
            <person name="Martin F."/>
            <person name="Cullen D."/>
            <person name="Grigoriev I.V."/>
            <person name="Hibbett D.S."/>
        </authorList>
    </citation>
    <scope>NUCLEOTIDE SEQUENCE [LARGE SCALE GENOMIC DNA]</scope>
    <source>
        <strain evidence="4">FP-91666</strain>
    </source>
</reference>
<evidence type="ECO:0000313" key="3">
    <source>
        <dbReference type="EMBL" id="EIM80077.1"/>
    </source>
</evidence>